<accession>A0A2J6PMB4</accession>
<dbReference type="EMBL" id="KZ613515">
    <property type="protein sequence ID" value="PMD15153.1"/>
    <property type="molecule type" value="Genomic_DNA"/>
</dbReference>
<evidence type="ECO:0000256" key="2">
    <source>
        <dbReference type="SAM" id="Phobius"/>
    </source>
</evidence>
<sequence length="731" mass="84054">MYMIQGTLLTSHWMTKNGPRQPYFRPNLVQKVLMHLYPTSKIIPQQRQWSNQSLLIGRRKEESVTSMCGTVVHVTKPVLGLWLRIVLIAEPQARVVALFPASRMTRRLSLDIDSLSSLTLESIPDHKPIQMPRRERNVRILQQIRQSVPGSSNVWPDSFFAHHHLTGKDDVPAAEGRNQISGFQDKITSFLQDSKDLGFPSEADGLKKYCKAVRLKDIEAGVGEAGTRRAFWIDDRKSDHLAGCGKPRISNGWKTATEALRCLEQRRYNLGEEPDAERRLMCIFDLNPEFICALAVTAPWHYAPVLRDAMCKHVDFKPSITVQIASDGMTKFQMEYHLPHFALRKRPQPNPSQNEEPLHSIRKRTVISLIDGESSVPGGQEVYELHEAEVSCVLYGHGEYQWTACAFVDNAHESGDLYDAEEPHDGDGEADGFDEDPIATGLHISKPIWRPRQYFIKGLEVNIREVSQEWHELIHKMECDIVAHKEFHPSTYSNSSQSSSERSNENKSSYNWTLERMDQLDKFSNVLSGTLNQWDAFVSPDGGDIGYFYDLEHRFPSESTQSVDACHAARSLNAMRKTFVNLHRLLQKIELLRGDLKRDFKTLTLRLSLEGQDANEHASFTSKFLIWVLYPITLAASIFSMQPTVIPFRLHPSWFLITIFILIGAMYVIYWFMKKWPSWQNELAVWRKRRQYLVDEEPHGLEREPRQCIPSMFRGRQSGDEENLGPRRNLR</sequence>
<feature type="transmembrane region" description="Helical" evidence="2">
    <location>
        <begin position="653"/>
        <end position="673"/>
    </location>
</feature>
<evidence type="ECO:0000313" key="3">
    <source>
        <dbReference type="EMBL" id="PMD15153.1"/>
    </source>
</evidence>
<evidence type="ECO:0000313" key="4">
    <source>
        <dbReference type="Proteomes" id="UP000235672"/>
    </source>
</evidence>
<dbReference type="AlphaFoldDB" id="A0A2J6PMB4"/>
<evidence type="ECO:0000256" key="1">
    <source>
        <dbReference type="SAM" id="MobiDB-lite"/>
    </source>
</evidence>
<dbReference type="OrthoDB" id="5428055at2759"/>
<keyword evidence="2" id="KW-1133">Transmembrane helix</keyword>
<proteinExistence type="predicted"/>
<keyword evidence="2" id="KW-0472">Membrane</keyword>
<feature type="region of interest" description="Disordered" evidence="1">
    <location>
        <begin position="712"/>
        <end position="731"/>
    </location>
</feature>
<reference evidence="3 4" key="1">
    <citation type="submission" date="2016-05" db="EMBL/GenBank/DDBJ databases">
        <title>A degradative enzymes factory behind the ericoid mycorrhizal symbiosis.</title>
        <authorList>
            <consortium name="DOE Joint Genome Institute"/>
            <person name="Martino E."/>
            <person name="Morin E."/>
            <person name="Grelet G."/>
            <person name="Kuo A."/>
            <person name="Kohler A."/>
            <person name="Daghino S."/>
            <person name="Barry K."/>
            <person name="Choi C."/>
            <person name="Cichocki N."/>
            <person name="Clum A."/>
            <person name="Copeland A."/>
            <person name="Hainaut M."/>
            <person name="Haridas S."/>
            <person name="Labutti K."/>
            <person name="Lindquist E."/>
            <person name="Lipzen A."/>
            <person name="Khouja H.-R."/>
            <person name="Murat C."/>
            <person name="Ohm R."/>
            <person name="Olson A."/>
            <person name="Spatafora J."/>
            <person name="Veneault-Fourrey C."/>
            <person name="Henrissat B."/>
            <person name="Grigoriev I."/>
            <person name="Martin F."/>
            <person name="Perotto S."/>
        </authorList>
    </citation>
    <scope>NUCLEOTIDE SEQUENCE [LARGE SCALE GENOMIC DNA]</scope>
    <source>
        <strain evidence="3 4">UAMH 7357</strain>
    </source>
</reference>
<organism evidence="3 4">
    <name type="scientific">Hyaloscypha hepaticicola</name>
    <dbReference type="NCBI Taxonomy" id="2082293"/>
    <lineage>
        <taxon>Eukaryota</taxon>
        <taxon>Fungi</taxon>
        <taxon>Dikarya</taxon>
        <taxon>Ascomycota</taxon>
        <taxon>Pezizomycotina</taxon>
        <taxon>Leotiomycetes</taxon>
        <taxon>Helotiales</taxon>
        <taxon>Hyaloscyphaceae</taxon>
        <taxon>Hyaloscypha</taxon>
    </lineage>
</organism>
<keyword evidence="2" id="KW-0812">Transmembrane</keyword>
<dbReference type="Proteomes" id="UP000235672">
    <property type="component" value="Unassembled WGS sequence"/>
</dbReference>
<name>A0A2J6PMB4_9HELO</name>
<keyword evidence="4" id="KW-1185">Reference proteome</keyword>
<gene>
    <name evidence="3" type="ORF">NA56DRAFT_754135</name>
</gene>
<protein>
    <submittedName>
        <fullName evidence="3">Uncharacterized protein</fullName>
    </submittedName>
</protein>